<reference evidence="2 3" key="1">
    <citation type="submission" date="2018-06" db="EMBL/GenBank/DDBJ databases">
        <title>Extensive metabolic versatility and redundancy in microbially diverse, dynamic hydrothermal sediments.</title>
        <authorList>
            <person name="Dombrowski N."/>
            <person name="Teske A."/>
            <person name="Baker B.J."/>
        </authorList>
    </citation>
    <scope>NUCLEOTIDE SEQUENCE [LARGE SCALE GENOMIC DNA]</scope>
    <source>
        <strain evidence="2">B47_G16</strain>
    </source>
</reference>
<dbReference type="EMBL" id="QMPZ01000175">
    <property type="protein sequence ID" value="RLE07344.1"/>
    <property type="molecule type" value="Genomic_DNA"/>
</dbReference>
<protein>
    <recommendedName>
        <fullName evidence="1">3-keto-alpha-glucoside-1,2-lyase/3-keto-2-hydroxy-glucal hydratase domain-containing protein</fullName>
    </recommendedName>
</protein>
<dbReference type="Gene3D" id="2.60.120.560">
    <property type="entry name" value="Exo-inulinase, domain 1"/>
    <property type="match status" value="1"/>
</dbReference>
<dbReference type="AlphaFoldDB" id="A0A497E298"/>
<organism evidence="2 3">
    <name type="scientific">Aerophobetes bacterium</name>
    <dbReference type="NCBI Taxonomy" id="2030807"/>
    <lineage>
        <taxon>Bacteria</taxon>
        <taxon>Candidatus Aerophobota</taxon>
    </lineage>
</organism>
<sequence length="159" mass="17818">TQDLATESSYGDCELHIEFVVPERSNSGVYLMGHYEIQILDSWGETELKFSSCGGIYARYINGQEVGGKPPRVNASRPPGEWQSYDVIFRAPKFDDTGRKISNAVFERVVWNGVVVHENVEVEGPTRASMPGPERPQGPLMLQGDHGPVAFRNIRIRRI</sequence>
<dbReference type="GO" id="GO:0016787">
    <property type="term" value="F:hydrolase activity"/>
    <property type="evidence" value="ECO:0007669"/>
    <property type="project" value="InterPro"/>
</dbReference>
<evidence type="ECO:0000313" key="3">
    <source>
        <dbReference type="Proteomes" id="UP000279422"/>
    </source>
</evidence>
<dbReference type="Proteomes" id="UP000279422">
    <property type="component" value="Unassembled WGS sequence"/>
</dbReference>
<evidence type="ECO:0000313" key="2">
    <source>
        <dbReference type="EMBL" id="RLE07344.1"/>
    </source>
</evidence>
<feature type="non-terminal residue" evidence="2">
    <location>
        <position position="1"/>
    </location>
</feature>
<evidence type="ECO:0000259" key="1">
    <source>
        <dbReference type="Pfam" id="PF06439"/>
    </source>
</evidence>
<comment type="caution">
    <text evidence="2">The sequence shown here is derived from an EMBL/GenBank/DDBJ whole genome shotgun (WGS) entry which is preliminary data.</text>
</comment>
<dbReference type="InterPro" id="IPR010496">
    <property type="entry name" value="AL/BT2_dom"/>
</dbReference>
<accession>A0A497E298</accession>
<name>A0A497E298_UNCAE</name>
<feature type="domain" description="3-keto-alpha-glucoside-1,2-lyase/3-keto-2-hydroxy-glucal hydratase" evidence="1">
    <location>
        <begin position="2"/>
        <end position="157"/>
    </location>
</feature>
<gene>
    <name evidence="2" type="ORF">DRJ00_08320</name>
</gene>
<dbReference type="Pfam" id="PF06439">
    <property type="entry name" value="3keto-disac_hyd"/>
    <property type="match status" value="1"/>
</dbReference>
<proteinExistence type="predicted"/>